<keyword evidence="1" id="KW-0106">Calcium</keyword>
<feature type="binding site" evidence="1">
    <location>
        <position position="121"/>
    </location>
    <ligand>
        <name>Ca(2+)</name>
        <dbReference type="ChEBI" id="CHEBI:29108"/>
    </ligand>
</feature>
<dbReference type="PANTHER" id="PTHR14218">
    <property type="entry name" value="PROTEASE S8 TRIPEPTIDYL PEPTIDASE I CLN2"/>
    <property type="match status" value="1"/>
</dbReference>
<organism evidence="3 4">
    <name type="scientific">Lunasporangiospora selenospora</name>
    <dbReference type="NCBI Taxonomy" id="979761"/>
    <lineage>
        <taxon>Eukaryota</taxon>
        <taxon>Fungi</taxon>
        <taxon>Fungi incertae sedis</taxon>
        <taxon>Mucoromycota</taxon>
        <taxon>Mortierellomycotina</taxon>
        <taxon>Mortierellomycetes</taxon>
        <taxon>Mortierellales</taxon>
        <taxon>Mortierellaceae</taxon>
        <taxon>Lunasporangiospora</taxon>
    </lineage>
</organism>
<dbReference type="InterPro" id="IPR030400">
    <property type="entry name" value="Sedolisin_dom"/>
</dbReference>
<dbReference type="GO" id="GO:0004252">
    <property type="term" value="F:serine-type endopeptidase activity"/>
    <property type="evidence" value="ECO:0007669"/>
    <property type="project" value="InterPro"/>
</dbReference>
<name>A0A9P6FKC1_9FUNG</name>
<comment type="cofactor">
    <cofactor evidence="1">
        <name>Ca(2+)</name>
        <dbReference type="ChEBI" id="CHEBI:29108"/>
    </cofactor>
    <text evidence="1">Binds 1 Ca(2+) ion per subunit.</text>
</comment>
<feature type="domain" description="Peptidase S53" evidence="2">
    <location>
        <begin position="1"/>
        <end position="162"/>
    </location>
</feature>
<feature type="binding site" evidence="1">
    <location>
        <position position="142"/>
    </location>
    <ligand>
        <name>Ca(2+)</name>
        <dbReference type="ChEBI" id="CHEBI:29108"/>
    </ligand>
</feature>
<evidence type="ECO:0000313" key="3">
    <source>
        <dbReference type="EMBL" id="KAF9576761.1"/>
    </source>
</evidence>
<dbReference type="GO" id="GO:0006508">
    <property type="term" value="P:proteolysis"/>
    <property type="evidence" value="ECO:0007669"/>
    <property type="project" value="InterPro"/>
</dbReference>
<dbReference type="InterPro" id="IPR036852">
    <property type="entry name" value="Peptidase_S8/S53_dom_sf"/>
</dbReference>
<protein>
    <recommendedName>
        <fullName evidence="2">Peptidase S53 domain-containing protein</fullName>
    </recommendedName>
</protein>
<evidence type="ECO:0000313" key="4">
    <source>
        <dbReference type="Proteomes" id="UP000780801"/>
    </source>
</evidence>
<feature type="non-terminal residue" evidence="3">
    <location>
        <position position="164"/>
    </location>
</feature>
<reference evidence="3" key="1">
    <citation type="journal article" date="2020" name="Fungal Divers.">
        <title>Resolving the Mortierellaceae phylogeny through synthesis of multi-gene phylogenetics and phylogenomics.</title>
        <authorList>
            <person name="Vandepol N."/>
            <person name="Liber J."/>
            <person name="Desiro A."/>
            <person name="Na H."/>
            <person name="Kennedy M."/>
            <person name="Barry K."/>
            <person name="Grigoriev I.V."/>
            <person name="Miller A.N."/>
            <person name="O'Donnell K."/>
            <person name="Stajich J.E."/>
            <person name="Bonito G."/>
        </authorList>
    </citation>
    <scope>NUCLEOTIDE SEQUENCE</scope>
    <source>
        <strain evidence="3">KOD1015</strain>
    </source>
</reference>
<gene>
    <name evidence="3" type="ORF">BGW38_008112</name>
</gene>
<dbReference type="GO" id="GO:0046872">
    <property type="term" value="F:metal ion binding"/>
    <property type="evidence" value="ECO:0007669"/>
    <property type="project" value="UniProtKB-UniRule"/>
</dbReference>
<dbReference type="OrthoDB" id="409122at2759"/>
<dbReference type="InterPro" id="IPR050819">
    <property type="entry name" value="Tripeptidyl-peptidase_I"/>
</dbReference>
<comment type="caution">
    <text evidence="3">The sequence shown here is derived from an EMBL/GenBank/DDBJ whole genome shotgun (WGS) entry which is preliminary data.</text>
</comment>
<sequence>VGATQDVPESGAGLSGGGFSNYFERPSYQQDAVEKYLTSIGDMYNGRFSASKRAYPDVSAQGEKIIDIWKGKEESIAGTSASAPIFASVVALINERLIAEDRPPLGFLNPLIYSDSTIWNDITMGSNPGCNTPGFPAKEGWDPVTGMGTPDFVNFAAAVGVSDS</sequence>
<dbReference type="Gene3D" id="3.40.50.200">
    <property type="entry name" value="Peptidase S8/S53 domain"/>
    <property type="match status" value="1"/>
</dbReference>
<dbReference type="SUPFAM" id="SSF52743">
    <property type="entry name" value="Subtilisin-like"/>
    <property type="match status" value="1"/>
</dbReference>
<feature type="binding site" evidence="1">
    <location>
        <position position="122"/>
    </location>
    <ligand>
        <name>Ca(2+)</name>
        <dbReference type="ChEBI" id="CHEBI:29108"/>
    </ligand>
</feature>
<accession>A0A9P6FKC1</accession>
<keyword evidence="4" id="KW-1185">Reference proteome</keyword>
<evidence type="ECO:0000256" key="1">
    <source>
        <dbReference type="PROSITE-ProRule" id="PRU01032"/>
    </source>
</evidence>
<proteinExistence type="predicted"/>
<dbReference type="PANTHER" id="PTHR14218:SF15">
    <property type="entry name" value="TRIPEPTIDYL-PEPTIDASE 1"/>
    <property type="match status" value="1"/>
</dbReference>
<dbReference type="PROSITE" id="PS51695">
    <property type="entry name" value="SEDOLISIN"/>
    <property type="match status" value="1"/>
</dbReference>
<dbReference type="AlphaFoldDB" id="A0A9P6FKC1"/>
<keyword evidence="1" id="KW-0479">Metal-binding</keyword>
<dbReference type="EMBL" id="JAABOA010005493">
    <property type="protein sequence ID" value="KAF9576761.1"/>
    <property type="molecule type" value="Genomic_DNA"/>
</dbReference>
<evidence type="ECO:0000259" key="2">
    <source>
        <dbReference type="PROSITE" id="PS51695"/>
    </source>
</evidence>
<feature type="binding site" evidence="1">
    <location>
        <position position="140"/>
    </location>
    <ligand>
        <name>Ca(2+)</name>
        <dbReference type="ChEBI" id="CHEBI:29108"/>
    </ligand>
</feature>
<dbReference type="Proteomes" id="UP000780801">
    <property type="component" value="Unassembled WGS sequence"/>
</dbReference>
<dbReference type="GO" id="GO:0008240">
    <property type="term" value="F:tripeptidyl-peptidase activity"/>
    <property type="evidence" value="ECO:0007669"/>
    <property type="project" value="TreeGrafter"/>
</dbReference>
<comment type="caution">
    <text evidence="1">Lacks conserved residue(s) required for the propagation of feature annotation.</text>
</comment>